<evidence type="ECO:0000259" key="2">
    <source>
        <dbReference type="Pfam" id="PF14392"/>
    </source>
</evidence>
<dbReference type="EMBL" id="CACSLK010030041">
    <property type="protein sequence ID" value="CAA0835803.1"/>
    <property type="molecule type" value="Genomic_DNA"/>
</dbReference>
<feature type="domain" description="Zinc knuckle CX2CX4HX4C" evidence="2">
    <location>
        <begin position="214"/>
        <end position="252"/>
    </location>
</feature>
<proteinExistence type="predicted"/>
<evidence type="ECO:0000259" key="1">
    <source>
        <dbReference type="Pfam" id="PF14111"/>
    </source>
</evidence>
<dbReference type="InterPro" id="IPR040256">
    <property type="entry name" value="At4g02000-like"/>
</dbReference>
<dbReference type="Pfam" id="PF14111">
    <property type="entry name" value="DUF4283"/>
    <property type="match status" value="1"/>
</dbReference>
<dbReference type="Proteomes" id="UP001153555">
    <property type="component" value="Unassembled WGS sequence"/>
</dbReference>
<feature type="domain" description="DUF4283" evidence="1">
    <location>
        <begin position="72"/>
        <end position="152"/>
    </location>
</feature>
<gene>
    <name evidence="3" type="ORF">SHERM_03001</name>
</gene>
<accession>A0A9N7NS91</accession>
<evidence type="ECO:0008006" key="5">
    <source>
        <dbReference type="Google" id="ProtNLM"/>
    </source>
</evidence>
<dbReference type="OrthoDB" id="990360at2759"/>
<comment type="caution">
    <text evidence="3">The sequence shown here is derived from an EMBL/GenBank/DDBJ whole genome shotgun (WGS) entry which is preliminary data.</text>
</comment>
<dbReference type="AlphaFoldDB" id="A0A9N7NS91"/>
<reference evidence="3" key="1">
    <citation type="submission" date="2019-12" db="EMBL/GenBank/DDBJ databases">
        <authorList>
            <person name="Scholes J."/>
        </authorList>
    </citation>
    <scope>NUCLEOTIDE SEQUENCE</scope>
</reference>
<sequence>MCRLRKSVVAPCRYASRPQHVMMSPPSIRAACTIRPKATDFRRSRAQSVTLEGRQVGDAGRTSDEILLVGNAKQCSHSLFGKVVGEKKDNWLGVKRMMGLLWRMGTSLEVRELNTNYFQFLFPNREAMLRVDRGRSSVFENQYLLLQPWQQGLSEQYPSFGEITLWVQAHGIPINLLSIDVGTKLGRAFKDIKNVNLARAGLQGGRIIRLHITLDANEPLPRWSTIRLGEQKLIVQFKYEKFVSLCFYCGRLVFPDEGGYCQKRTKGGTVR</sequence>
<protein>
    <recommendedName>
        <fullName evidence="5">DUF4283 domain-containing protein</fullName>
    </recommendedName>
</protein>
<dbReference type="Pfam" id="PF14392">
    <property type="entry name" value="zf-CCHC_4"/>
    <property type="match status" value="1"/>
</dbReference>
<name>A0A9N7NS91_STRHE</name>
<evidence type="ECO:0000313" key="4">
    <source>
        <dbReference type="Proteomes" id="UP001153555"/>
    </source>
</evidence>
<dbReference type="PANTHER" id="PTHR31286:SF178">
    <property type="entry name" value="DUF4283 DOMAIN-CONTAINING PROTEIN"/>
    <property type="match status" value="1"/>
</dbReference>
<dbReference type="InterPro" id="IPR025558">
    <property type="entry name" value="DUF4283"/>
</dbReference>
<evidence type="ECO:0000313" key="3">
    <source>
        <dbReference type="EMBL" id="CAA0835803.1"/>
    </source>
</evidence>
<keyword evidence="4" id="KW-1185">Reference proteome</keyword>
<dbReference type="PANTHER" id="PTHR31286">
    <property type="entry name" value="GLYCINE-RICH CELL WALL STRUCTURAL PROTEIN 1.8-LIKE"/>
    <property type="match status" value="1"/>
</dbReference>
<organism evidence="3 4">
    <name type="scientific">Striga hermonthica</name>
    <name type="common">Purple witchweed</name>
    <name type="synonym">Buchnera hermonthica</name>
    <dbReference type="NCBI Taxonomy" id="68872"/>
    <lineage>
        <taxon>Eukaryota</taxon>
        <taxon>Viridiplantae</taxon>
        <taxon>Streptophyta</taxon>
        <taxon>Embryophyta</taxon>
        <taxon>Tracheophyta</taxon>
        <taxon>Spermatophyta</taxon>
        <taxon>Magnoliopsida</taxon>
        <taxon>eudicotyledons</taxon>
        <taxon>Gunneridae</taxon>
        <taxon>Pentapetalae</taxon>
        <taxon>asterids</taxon>
        <taxon>lamiids</taxon>
        <taxon>Lamiales</taxon>
        <taxon>Orobanchaceae</taxon>
        <taxon>Buchnereae</taxon>
        <taxon>Striga</taxon>
    </lineage>
</organism>
<dbReference type="InterPro" id="IPR025836">
    <property type="entry name" value="Zn_knuckle_CX2CX4HX4C"/>
</dbReference>